<protein>
    <submittedName>
        <fullName evidence="1">Uncharacterized protein</fullName>
    </submittedName>
</protein>
<organism evidence="1 2">
    <name type="scientific">Leucogyrophana mollusca</name>
    <dbReference type="NCBI Taxonomy" id="85980"/>
    <lineage>
        <taxon>Eukaryota</taxon>
        <taxon>Fungi</taxon>
        <taxon>Dikarya</taxon>
        <taxon>Basidiomycota</taxon>
        <taxon>Agaricomycotina</taxon>
        <taxon>Agaricomycetes</taxon>
        <taxon>Agaricomycetidae</taxon>
        <taxon>Boletales</taxon>
        <taxon>Boletales incertae sedis</taxon>
        <taxon>Leucogyrophana</taxon>
    </lineage>
</organism>
<accession>A0ACB8BSS5</accession>
<gene>
    <name evidence="1" type="ORF">BV22DRAFT_1082792</name>
</gene>
<evidence type="ECO:0000313" key="1">
    <source>
        <dbReference type="EMBL" id="KAH7928507.1"/>
    </source>
</evidence>
<sequence length="1128" mass="126295">MSARSAPSRGRYREIEVVVAEFDEESGGIEAELQEPGLLGLIPRNQSCESLASTQSTTYSGLDDLTEAMLGVPEELYNPVPGILSSSQPRDVAAGVTASSAGSPPASSLSSDASSTLGKRKADGPAQASSSSSKHPKTVSKELPFIIANSRHLQRYFDAKHISFGVQWLVARLTTLDTGKRITYEQVSVPDLDKLVGSNQHAAPQAVHILRQSSHQDALKEMCGFFSREKAATSPWKELDLEQEFATKKLCGDGFHRQENGWYGGKVQFTAKLKVDDEDKSKIPATVRYKIQLNWPEVGPSTRFKRQFGSKNFFRVQIPKAILNTSDNGLVEFFSQRFVLCGIVFRAFYAKDNNVFLVATDELAPDAIALPFHAIPRPPSFIEFINWHNPIHYNLSQSMAKWAARFALGLSNSVPGLQLEQRNILHIDDIVNNGSEMTDGCGYINKFALNALREILDWDSCPTAIQCRVGGAKGLLLLHPNANENESDTPRIWLRDSQVKVKYQPDIPPSAGRLVIDVLRAAHLRTPSRLSAETIVNLAENGVPHEVFIDLVKRGLDTIVDGLLDWDGPDAMYRLWRSVARSGHVFAARQAREAGGEARAKGFSVKDAEDDDDEEEEIEDDPDTPRSAAWWGDEVSGCPSSLEETVMVFLDAGFGPRTNPVLADKIRNIIRTSAENYVQRYRLEVPMSLIAWIVPDPTGSLAPNEVHIISKECQFIMEDGTESNIILGDVLLTRHPCKLPTDTQKVTAVDKPELRHYTDVIVCSIQGTRRFADLLAGGDYDGDKAIAIWEPTIVKNFTNADLVHSNPPQNFLGSNFLKNSLLAREFWTDNSHEHWDVVVPAMQSFLLGGLRDTSLVGKYSNFHDLSIYMAGYDHPETTRLAYMFTHILDASKSGLVVVPSILQQDVRLYQKRSPAWKETPAEREKHALGNAPNPRRPPTMPRFIMDKIFDHAIAYRDYKLAEVKKIIDECMNCPKDAALMKPWEDAIERARRIREEMGTEIANRIDKELETIRTHVETMRAIYAEKIGAGQKFTKLKIEHRQDVLRSLAQDFAFRPPVEKFILFSQDEVARLKASYAYIICKSNYRFPWDVAMRELGSIKAKSLGPSKTIQLGFYERFVLKQSSYRSS</sequence>
<reference evidence="1" key="1">
    <citation type="journal article" date="2021" name="New Phytol.">
        <title>Evolutionary innovations through gain and loss of genes in the ectomycorrhizal Boletales.</title>
        <authorList>
            <person name="Wu G."/>
            <person name="Miyauchi S."/>
            <person name="Morin E."/>
            <person name="Kuo A."/>
            <person name="Drula E."/>
            <person name="Varga T."/>
            <person name="Kohler A."/>
            <person name="Feng B."/>
            <person name="Cao Y."/>
            <person name="Lipzen A."/>
            <person name="Daum C."/>
            <person name="Hundley H."/>
            <person name="Pangilinan J."/>
            <person name="Johnson J."/>
            <person name="Barry K."/>
            <person name="LaButti K."/>
            <person name="Ng V."/>
            <person name="Ahrendt S."/>
            <person name="Min B."/>
            <person name="Choi I.G."/>
            <person name="Park H."/>
            <person name="Plett J.M."/>
            <person name="Magnuson J."/>
            <person name="Spatafora J.W."/>
            <person name="Nagy L.G."/>
            <person name="Henrissat B."/>
            <person name="Grigoriev I.V."/>
            <person name="Yang Z.L."/>
            <person name="Xu J."/>
            <person name="Martin F.M."/>
        </authorList>
    </citation>
    <scope>NUCLEOTIDE SEQUENCE</scope>
    <source>
        <strain evidence="1">KUC20120723A-06</strain>
    </source>
</reference>
<dbReference type="Proteomes" id="UP000790709">
    <property type="component" value="Unassembled WGS sequence"/>
</dbReference>
<name>A0ACB8BSS5_9AGAM</name>
<comment type="caution">
    <text evidence="1">The sequence shown here is derived from an EMBL/GenBank/DDBJ whole genome shotgun (WGS) entry which is preliminary data.</text>
</comment>
<keyword evidence="2" id="KW-1185">Reference proteome</keyword>
<evidence type="ECO:0000313" key="2">
    <source>
        <dbReference type="Proteomes" id="UP000790709"/>
    </source>
</evidence>
<dbReference type="EMBL" id="MU266352">
    <property type="protein sequence ID" value="KAH7928507.1"/>
    <property type="molecule type" value="Genomic_DNA"/>
</dbReference>
<proteinExistence type="predicted"/>